<protein>
    <submittedName>
        <fullName evidence="1">Uncharacterized protein</fullName>
    </submittedName>
</protein>
<accession>A0AAV7WKP5</accession>
<organism evidence="1 2">
    <name type="scientific">Pleurodeles waltl</name>
    <name type="common">Iberian ribbed newt</name>
    <dbReference type="NCBI Taxonomy" id="8319"/>
    <lineage>
        <taxon>Eukaryota</taxon>
        <taxon>Metazoa</taxon>
        <taxon>Chordata</taxon>
        <taxon>Craniata</taxon>
        <taxon>Vertebrata</taxon>
        <taxon>Euteleostomi</taxon>
        <taxon>Amphibia</taxon>
        <taxon>Batrachia</taxon>
        <taxon>Caudata</taxon>
        <taxon>Salamandroidea</taxon>
        <taxon>Salamandridae</taxon>
        <taxon>Pleurodelinae</taxon>
        <taxon>Pleurodeles</taxon>
    </lineage>
</organism>
<proteinExistence type="predicted"/>
<evidence type="ECO:0000313" key="2">
    <source>
        <dbReference type="Proteomes" id="UP001066276"/>
    </source>
</evidence>
<comment type="caution">
    <text evidence="1">The sequence shown here is derived from an EMBL/GenBank/DDBJ whole genome shotgun (WGS) entry which is preliminary data.</text>
</comment>
<name>A0AAV7WKP5_PLEWA</name>
<sequence length="82" mass="9048">MLKGGLTPAWQKIRCSALDKTLKGATECAGSQRCWYRPGTHNEEVTLDNKDRGAEHNPTGLVVDIERRSHLGLAENMLQCIG</sequence>
<reference evidence="1" key="1">
    <citation type="journal article" date="2022" name="bioRxiv">
        <title>Sequencing and chromosome-scale assembly of the giantPleurodeles waltlgenome.</title>
        <authorList>
            <person name="Brown T."/>
            <person name="Elewa A."/>
            <person name="Iarovenko S."/>
            <person name="Subramanian E."/>
            <person name="Araus A.J."/>
            <person name="Petzold A."/>
            <person name="Susuki M."/>
            <person name="Suzuki K.-i.T."/>
            <person name="Hayashi T."/>
            <person name="Toyoda A."/>
            <person name="Oliveira C."/>
            <person name="Osipova E."/>
            <person name="Leigh N.D."/>
            <person name="Simon A."/>
            <person name="Yun M.H."/>
        </authorList>
    </citation>
    <scope>NUCLEOTIDE SEQUENCE</scope>
    <source>
        <strain evidence="1">20211129_DDA</strain>
        <tissue evidence="1">Liver</tissue>
    </source>
</reference>
<dbReference type="Proteomes" id="UP001066276">
    <property type="component" value="Chromosome 1_1"/>
</dbReference>
<evidence type="ECO:0000313" key="1">
    <source>
        <dbReference type="EMBL" id="KAJ1214627.1"/>
    </source>
</evidence>
<dbReference type="EMBL" id="JANPWB010000001">
    <property type="protein sequence ID" value="KAJ1214627.1"/>
    <property type="molecule type" value="Genomic_DNA"/>
</dbReference>
<gene>
    <name evidence="1" type="ORF">NDU88_002245</name>
</gene>
<dbReference type="AlphaFoldDB" id="A0AAV7WKP5"/>
<keyword evidence="2" id="KW-1185">Reference proteome</keyword>